<keyword evidence="2" id="KW-1185">Reference proteome</keyword>
<dbReference type="Proteomes" id="UP000244005">
    <property type="component" value="Unassembled WGS sequence"/>
</dbReference>
<proteinExistence type="predicted"/>
<sequence length="89" mass="10125">MWSIYKCLYIQYIHGQRRGKTEKLYIRGVVHGVDIVRGIDGQTDTETLEQDRLSKLLVLPGAPSEIAKRMGQVIQNKAFSYCSRTLPQG</sequence>
<accession>A0A2R6WUF0</accession>
<dbReference type="EMBL" id="KZ772729">
    <property type="protein sequence ID" value="PTQ37488.1"/>
    <property type="molecule type" value="Genomic_DNA"/>
</dbReference>
<organism evidence="1 2">
    <name type="scientific">Marchantia polymorpha</name>
    <name type="common">Common liverwort</name>
    <name type="synonym">Marchantia aquatica</name>
    <dbReference type="NCBI Taxonomy" id="3197"/>
    <lineage>
        <taxon>Eukaryota</taxon>
        <taxon>Viridiplantae</taxon>
        <taxon>Streptophyta</taxon>
        <taxon>Embryophyta</taxon>
        <taxon>Marchantiophyta</taxon>
        <taxon>Marchantiopsida</taxon>
        <taxon>Marchantiidae</taxon>
        <taxon>Marchantiales</taxon>
        <taxon>Marchantiaceae</taxon>
        <taxon>Marchantia</taxon>
    </lineage>
</organism>
<evidence type="ECO:0000313" key="2">
    <source>
        <dbReference type="Proteomes" id="UP000244005"/>
    </source>
</evidence>
<protein>
    <submittedName>
        <fullName evidence="1">Uncharacterized protein</fullName>
    </submittedName>
</protein>
<reference evidence="2" key="1">
    <citation type="journal article" date="2017" name="Cell">
        <title>Insights into land plant evolution garnered from the Marchantia polymorpha genome.</title>
        <authorList>
            <person name="Bowman J.L."/>
            <person name="Kohchi T."/>
            <person name="Yamato K.T."/>
            <person name="Jenkins J."/>
            <person name="Shu S."/>
            <person name="Ishizaki K."/>
            <person name="Yamaoka S."/>
            <person name="Nishihama R."/>
            <person name="Nakamura Y."/>
            <person name="Berger F."/>
            <person name="Adam C."/>
            <person name="Aki S.S."/>
            <person name="Althoff F."/>
            <person name="Araki T."/>
            <person name="Arteaga-Vazquez M.A."/>
            <person name="Balasubrmanian S."/>
            <person name="Barry K."/>
            <person name="Bauer D."/>
            <person name="Boehm C.R."/>
            <person name="Briginshaw L."/>
            <person name="Caballero-Perez J."/>
            <person name="Catarino B."/>
            <person name="Chen F."/>
            <person name="Chiyoda S."/>
            <person name="Chovatia M."/>
            <person name="Davies K.M."/>
            <person name="Delmans M."/>
            <person name="Demura T."/>
            <person name="Dierschke T."/>
            <person name="Dolan L."/>
            <person name="Dorantes-Acosta A.E."/>
            <person name="Eklund D.M."/>
            <person name="Florent S.N."/>
            <person name="Flores-Sandoval E."/>
            <person name="Fujiyama A."/>
            <person name="Fukuzawa H."/>
            <person name="Galik B."/>
            <person name="Grimanelli D."/>
            <person name="Grimwood J."/>
            <person name="Grossniklaus U."/>
            <person name="Hamada T."/>
            <person name="Haseloff J."/>
            <person name="Hetherington A.J."/>
            <person name="Higo A."/>
            <person name="Hirakawa Y."/>
            <person name="Hundley H.N."/>
            <person name="Ikeda Y."/>
            <person name="Inoue K."/>
            <person name="Inoue S.I."/>
            <person name="Ishida S."/>
            <person name="Jia Q."/>
            <person name="Kakita M."/>
            <person name="Kanazawa T."/>
            <person name="Kawai Y."/>
            <person name="Kawashima T."/>
            <person name="Kennedy M."/>
            <person name="Kinose K."/>
            <person name="Kinoshita T."/>
            <person name="Kohara Y."/>
            <person name="Koide E."/>
            <person name="Komatsu K."/>
            <person name="Kopischke S."/>
            <person name="Kubo M."/>
            <person name="Kyozuka J."/>
            <person name="Lagercrantz U."/>
            <person name="Lin S.S."/>
            <person name="Lindquist E."/>
            <person name="Lipzen A.M."/>
            <person name="Lu C.W."/>
            <person name="De Luna E."/>
            <person name="Martienssen R.A."/>
            <person name="Minamino N."/>
            <person name="Mizutani M."/>
            <person name="Mizutani M."/>
            <person name="Mochizuki N."/>
            <person name="Monte I."/>
            <person name="Mosher R."/>
            <person name="Nagasaki H."/>
            <person name="Nakagami H."/>
            <person name="Naramoto S."/>
            <person name="Nishitani K."/>
            <person name="Ohtani M."/>
            <person name="Okamoto T."/>
            <person name="Okumura M."/>
            <person name="Phillips J."/>
            <person name="Pollak B."/>
            <person name="Reinders A."/>
            <person name="Rovekamp M."/>
            <person name="Sano R."/>
            <person name="Sawa S."/>
            <person name="Schmid M.W."/>
            <person name="Shirakawa M."/>
            <person name="Solano R."/>
            <person name="Spunde A."/>
            <person name="Suetsugu N."/>
            <person name="Sugano S."/>
            <person name="Sugiyama A."/>
            <person name="Sun R."/>
            <person name="Suzuki Y."/>
            <person name="Takenaka M."/>
            <person name="Takezawa D."/>
            <person name="Tomogane H."/>
            <person name="Tsuzuki M."/>
            <person name="Ueda T."/>
            <person name="Umeda M."/>
            <person name="Ward J.M."/>
            <person name="Watanabe Y."/>
            <person name="Yazaki K."/>
            <person name="Yokoyama R."/>
            <person name="Yoshitake Y."/>
            <person name="Yotsui I."/>
            <person name="Zachgo S."/>
            <person name="Schmutz J."/>
        </authorList>
    </citation>
    <scope>NUCLEOTIDE SEQUENCE [LARGE SCALE GENOMIC DNA]</scope>
    <source>
        <strain evidence="2">Tak-1</strain>
    </source>
</reference>
<gene>
    <name evidence="1" type="ORF">MARPO_0057s0098</name>
</gene>
<evidence type="ECO:0000313" key="1">
    <source>
        <dbReference type="EMBL" id="PTQ37488.1"/>
    </source>
</evidence>
<dbReference type="AlphaFoldDB" id="A0A2R6WUF0"/>
<name>A0A2R6WUF0_MARPO</name>
<dbReference type="Gramene" id="Mp7g05730.1">
    <property type="protein sequence ID" value="Mp7g05730.1.cds1"/>
    <property type="gene ID" value="Mp7g05730"/>
</dbReference>